<protein>
    <submittedName>
        <fullName evidence="2">DUF639 domain-containing protein</fullName>
    </submittedName>
</protein>
<feature type="transmembrane region" description="Helical" evidence="1">
    <location>
        <begin position="636"/>
        <end position="655"/>
    </location>
</feature>
<reference evidence="2 3" key="1">
    <citation type="journal article" date="2019" name="Nat. Plants">
        <title>Stout camphor tree genome fills gaps in understanding of flowering plant genome evolution.</title>
        <authorList>
            <person name="Chaw S.M."/>
            <person name="Liu Y.C."/>
            <person name="Wu Y.W."/>
            <person name="Wang H.Y."/>
            <person name="Lin C.I."/>
            <person name="Wu C.S."/>
            <person name="Ke H.M."/>
            <person name="Chang L.Y."/>
            <person name="Hsu C.Y."/>
            <person name="Yang H.T."/>
            <person name="Sudianto E."/>
            <person name="Hsu M.H."/>
            <person name="Wu K.P."/>
            <person name="Wang L.N."/>
            <person name="Leebens-Mack J.H."/>
            <person name="Tsai I.J."/>
        </authorList>
    </citation>
    <scope>NUCLEOTIDE SEQUENCE [LARGE SCALE GENOMIC DNA]</scope>
    <source>
        <strain evidence="3">cv. Chaw 1501</strain>
        <tissue evidence="2">Young leaves</tissue>
    </source>
</reference>
<keyword evidence="1" id="KW-0812">Transmembrane</keyword>
<dbReference type="Pfam" id="PF04842">
    <property type="entry name" value="DUF639"/>
    <property type="match status" value="1"/>
</dbReference>
<name>A0A443PHW9_9MAGN</name>
<proteinExistence type="predicted"/>
<dbReference type="Proteomes" id="UP000283530">
    <property type="component" value="Unassembled WGS sequence"/>
</dbReference>
<dbReference type="AlphaFoldDB" id="A0A443PHW9"/>
<dbReference type="STRING" id="337451.A0A443PHW9"/>
<keyword evidence="3" id="KW-1185">Reference proteome</keyword>
<keyword evidence="1" id="KW-0472">Membrane</keyword>
<dbReference type="EMBL" id="QPKB01000008">
    <property type="protein sequence ID" value="RWR90375.1"/>
    <property type="molecule type" value="Genomic_DNA"/>
</dbReference>
<accession>A0A443PHW9</accession>
<evidence type="ECO:0000313" key="3">
    <source>
        <dbReference type="Proteomes" id="UP000283530"/>
    </source>
</evidence>
<sequence>MSIVTDKGKRKRGTRLYIYKKAPQSNRRKQLWRGFLLRSHPHSFLSQTKREPEKTKTHRSDPIRYRTVTSQLLHLCLDQANVRRSSMESGLSIFETFMRQNSFKSLFRKKSEEANDSNRIPQLSPIANSVVTRCSRILQVSTEDLQHGFEDEMSQKLKEPSNYARNLLEYCAYKALNVETKRPDHLADKEFHKLTFDMMLAWEAPGFESESPSKETAPCSSSELDDEDGGSLFYSDSTNMAVQVDIITVHNLFDALTSSSGGQLHFLIYDKYLGSLNKYASLLLAAEMVIKSAKSSSVQASSSNLALAKGEIILDVDGTVPTQPVLQHVGITAWPGRLTLTNRALYFEAFGVGSYDKPVIYDLEMDLRQVLKRELTGPLGARLFDKAIMYKSTSIAEPVYLEFPEFKGNSRRDYWLAISHEILYAHRFIRKFNLEGIQQAEALSKATLGVFRYHAVREAFHIIPSHFNTLLAFALAENLPRGDMILETLATRLELLTTETRSPVAMGTSSDRMKLQSLLSPFSLLTLTRLGFPLLKEADVTREAEFQVGDVCVGEINPLETAVKQSKFDSSKAVAAQATVDQVKVEGIDTNVAVMKELLFPVIELLRRIHFLASWGDSFKSSIFLLVTCYAIYRGWVKYVLPCILLFLAAFMLWCKHLSKRKSLEPFKVTTPPNRHAVEQLISLQEAITQFEALIQDGNIILLKLRALLFASFPQATDTLAIFLVIGAAVFAFMPLKHLIMLVFMETFTREMPLRKIEQ</sequence>
<feature type="transmembrane region" description="Helical" evidence="1">
    <location>
        <begin position="720"/>
        <end position="745"/>
    </location>
</feature>
<organism evidence="2 3">
    <name type="scientific">Cinnamomum micranthum f. kanehirae</name>
    <dbReference type="NCBI Taxonomy" id="337451"/>
    <lineage>
        <taxon>Eukaryota</taxon>
        <taxon>Viridiplantae</taxon>
        <taxon>Streptophyta</taxon>
        <taxon>Embryophyta</taxon>
        <taxon>Tracheophyta</taxon>
        <taxon>Spermatophyta</taxon>
        <taxon>Magnoliopsida</taxon>
        <taxon>Magnoliidae</taxon>
        <taxon>Laurales</taxon>
        <taxon>Lauraceae</taxon>
        <taxon>Cinnamomum</taxon>
    </lineage>
</organism>
<dbReference type="InterPro" id="IPR006927">
    <property type="entry name" value="DUF639"/>
</dbReference>
<evidence type="ECO:0000313" key="2">
    <source>
        <dbReference type="EMBL" id="RWR90375.1"/>
    </source>
</evidence>
<dbReference type="PANTHER" id="PTHR31860">
    <property type="entry name" value="HEAT-INDUCIBLE TRANSCRIPTION REPRESSOR (DUF639)-RELATED"/>
    <property type="match status" value="1"/>
</dbReference>
<keyword evidence="1" id="KW-1133">Transmembrane helix</keyword>
<evidence type="ECO:0000256" key="1">
    <source>
        <dbReference type="SAM" id="Phobius"/>
    </source>
</evidence>
<dbReference type="OrthoDB" id="742491at2759"/>
<dbReference type="PANTHER" id="PTHR31860:SF4">
    <property type="entry name" value="OS02G0637800 PROTEIN"/>
    <property type="match status" value="1"/>
</dbReference>
<gene>
    <name evidence="2" type="ORF">CKAN_01946700</name>
</gene>
<comment type="caution">
    <text evidence="2">The sequence shown here is derived from an EMBL/GenBank/DDBJ whole genome shotgun (WGS) entry which is preliminary data.</text>
</comment>